<dbReference type="PANTHER" id="PTHR45527:SF1">
    <property type="entry name" value="FATTY ACID SYNTHASE"/>
    <property type="match status" value="1"/>
</dbReference>
<dbReference type="SUPFAM" id="SSF52777">
    <property type="entry name" value="CoA-dependent acyltransferases"/>
    <property type="match status" value="2"/>
</dbReference>
<dbReference type="GO" id="GO:0005737">
    <property type="term" value="C:cytoplasm"/>
    <property type="evidence" value="ECO:0007669"/>
    <property type="project" value="TreeGrafter"/>
</dbReference>
<dbReference type="PANTHER" id="PTHR45527">
    <property type="entry name" value="NONRIBOSOMAL PEPTIDE SYNTHETASE"/>
    <property type="match status" value="1"/>
</dbReference>
<evidence type="ECO:0000313" key="4">
    <source>
        <dbReference type="Proteomes" id="UP000325529"/>
    </source>
</evidence>
<protein>
    <recommendedName>
        <fullName evidence="2">Condensation domain-containing protein</fullName>
    </recommendedName>
</protein>
<organism evidence="3 4">
    <name type="scientific">Streptomyces kanamyceticus</name>
    <dbReference type="NCBI Taxonomy" id="1967"/>
    <lineage>
        <taxon>Bacteria</taxon>
        <taxon>Bacillati</taxon>
        <taxon>Actinomycetota</taxon>
        <taxon>Actinomycetes</taxon>
        <taxon>Kitasatosporales</taxon>
        <taxon>Streptomycetaceae</taxon>
        <taxon>Streptomyces</taxon>
    </lineage>
</organism>
<evidence type="ECO:0000313" key="3">
    <source>
        <dbReference type="EMBL" id="QEU96178.1"/>
    </source>
</evidence>
<name>A0A5J6GQY1_STRKN</name>
<accession>A0A5J6GQY1</accession>
<dbReference type="Gene3D" id="3.30.559.30">
    <property type="entry name" value="Nonribosomal peptide synthetase, condensation domain"/>
    <property type="match status" value="1"/>
</dbReference>
<dbReference type="Gene3D" id="3.30.559.10">
    <property type="entry name" value="Chloramphenicol acetyltransferase-like domain"/>
    <property type="match status" value="1"/>
</dbReference>
<dbReference type="InterPro" id="IPR001242">
    <property type="entry name" value="Condensation_dom"/>
</dbReference>
<dbReference type="GO" id="GO:0031177">
    <property type="term" value="F:phosphopantetheine binding"/>
    <property type="evidence" value="ECO:0007669"/>
    <property type="project" value="TreeGrafter"/>
</dbReference>
<dbReference type="AlphaFoldDB" id="A0A5J6GQY1"/>
<evidence type="ECO:0000256" key="1">
    <source>
        <dbReference type="SAM" id="MobiDB-lite"/>
    </source>
</evidence>
<feature type="compositionally biased region" description="Basic and acidic residues" evidence="1">
    <location>
        <begin position="31"/>
        <end position="45"/>
    </location>
</feature>
<evidence type="ECO:0000259" key="2">
    <source>
        <dbReference type="Pfam" id="PF00668"/>
    </source>
</evidence>
<dbReference type="InterPro" id="IPR023213">
    <property type="entry name" value="CAT-like_dom_sf"/>
</dbReference>
<feature type="region of interest" description="Disordered" evidence="1">
    <location>
        <begin position="1"/>
        <end position="45"/>
    </location>
</feature>
<dbReference type="Proteomes" id="UP000325529">
    <property type="component" value="Chromosome"/>
</dbReference>
<dbReference type="GO" id="GO:0008610">
    <property type="term" value="P:lipid biosynthetic process"/>
    <property type="evidence" value="ECO:0007669"/>
    <property type="project" value="UniProtKB-ARBA"/>
</dbReference>
<dbReference type="GO" id="GO:0044550">
    <property type="term" value="P:secondary metabolite biosynthetic process"/>
    <property type="evidence" value="ECO:0007669"/>
    <property type="project" value="TreeGrafter"/>
</dbReference>
<proteinExistence type="predicted"/>
<keyword evidence="4" id="KW-1185">Reference proteome</keyword>
<sequence length="468" mass="51260">MDVPLGHHAPARTRTAEAEGGGAVTEPTPHATHDTPRAPHDTHHATHDTHRATYAQELLGLVETLLPGTVLQPGFLVRAAYRVSGAVDERVLRRALDDVVARHGALRTLLLRDGDDLRQRVLPPMPSRLAVTRLGPGRSFDAWISEVALRPHPYDEPPLLWADLGRKGDDAVLVLVVHHVAADAWSQDVLARDVVAAYTARLHGEPPLAPDVMQYADIAADDHSDKWQARIGQALPYWRERLTGVEGLGLPAETPDAAPGPTAVHSFRIDDELRDAVRSTARRGRTTPFTVLLTAFVGALLPPGDALVPVITAGRIPSEWDTVGFLLNLLQIRVEHSGAHDAEALRELGPRVDRRCREAYANDIPLIRVLEQSPQLLERMTARDLVAPVFQMIVRSPVRPATGTPALHLDRLALDAQTAMPMPVPFLWTMRWDGDPGGYITYDTHLFSAAWMERAVATYLDALTGLVG</sequence>
<dbReference type="KEGG" id="ska:CP970_39315"/>
<dbReference type="Pfam" id="PF00668">
    <property type="entry name" value="Condensation"/>
    <property type="match status" value="1"/>
</dbReference>
<reference evidence="3 4" key="1">
    <citation type="submission" date="2017-09" db="EMBL/GenBank/DDBJ databases">
        <authorList>
            <person name="Lee N."/>
            <person name="Cho B.-K."/>
        </authorList>
    </citation>
    <scope>NUCLEOTIDE SEQUENCE [LARGE SCALE GENOMIC DNA]</scope>
    <source>
        <strain evidence="3 4">ATCC 12853</strain>
    </source>
</reference>
<dbReference type="EMBL" id="CP023699">
    <property type="protein sequence ID" value="QEU96178.1"/>
    <property type="molecule type" value="Genomic_DNA"/>
</dbReference>
<dbReference type="GO" id="GO:0003824">
    <property type="term" value="F:catalytic activity"/>
    <property type="evidence" value="ECO:0007669"/>
    <property type="project" value="InterPro"/>
</dbReference>
<feature type="domain" description="Condensation" evidence="2">
    <location>
        <begin position="75"/>
        <end position="392"/>
    </location>
</feature>
<gene>
    <name evidence="3" type="ORF">CP970_39315</name>
</gene>
<dbReference type="GO" id="GO:0043041">
    <property type="term" value="P:amino acid activation for nonribosomal peptide biosynthetic process"/>
    <property type="evidence" value="ECO:0007669"/>
    <property type="project" value="TreeGrafter"/>
</dbReference>